<comment type="caution">
    <text evidence="2">The sequence shown here is derived from an EMBL/GenBank/DDBJ whole genome shotgun (WGS) entry which is preliminary data.</text>
</comment>
<dbReference type="PANTHER" id="PTHR42924:SF3">
    <property type="entry name" value="POLYMERASE_HISTIDINOL PHOSPHATASE N-TERMINAL DOMAIN-CONTAINING PROTEIN"/>
    <property type="match status" value="1"/>
</dbReference>
<name>A0A9D1N0L1_9CLOT</name>
<evidence type="ECO:0000259" key="1">
    <source>
        <dbReference type="SMART" id="SM00481"/>
    </source>
</evidence>
<dbReference type="GO" id="GO:0004534">
    <property type="term" value="F:5'-3' RNA exonuclease activity"/>
    <property type="evidence" value="ECO:0007669"/>
    <property type="project" value="TreeGrafter"/>
</dbReference>
<dbReference type="SUPFAM" id="SSF89550">
    <property type="entry name" value="PHP domain-like"/>
    <property type="match status" value="1"/>
</dbReference>
<feature type="domain" description="Polymerase/histidinol phosphatase N-terminal" evidence="1">
    <location>
        <begin position="24"/>
        <end position="88"/>
    </location>
</feature>
<dbReference type="SMART" id="SM00481">
    <property type="entry name" value="POLIIIAc"/>
    <property type="match status" value="1"/>
</dbReference>
<dbReference type="Proteomes" id="UP000886748">
    <property type="component" value="Unassembled WGS sequence"/>
</dbReference>
<dbReference type="Gene3D" id="3.20.20.140">
    <property type="entry name" value="Metal-dependent hydrolases"/>
    <property type="match status" value="2"/>
</dbReference>
<protein>
    <submittedName>
        <fullName evidence="2">PHP domain-containing protein</fullName>
    </submittedName>
</protein>
<evidence type="ECO:0000313" key="3">
    <source>
        <dbReference type="Proteomes" id="UP000886748"/>
    </source>
</evidence>
<accession>A0A9D1N0L1</accession>
<dbReference type="InterPro" id="IPR052018">
    <property type="entry name" value="PHP_domain"/>
</dbReference>
<dbReference type="Gene3D" id="1.10.150.650">
    <property type="match status" value="1"/>
</dbReference>
<dbReference type="InterPro" id="IPR003141">
    <property type="entry name" value="Pol/His_phosphatase_N"/>
</dbReference>
<reference evidence="2" key="1">
    <citation type="submission" date="2020-10" db="EMBL/GenBank/DDBJ databases">
        <authorList>
            <person name="Gilroy R."/>
        </authorList>
    </citation>
    <scope>NUCLEOTIDE SEQUENCE</scope>
    <source>
        <strain evidence="2">CHK154-7741</strain>
    </source>
</reference>
<proteinExistence type="predicted"/>
<dbReference type="Pfam" id="PF02811">
    <property type="entry name" value="PHP"/>
    <property type="match status" value="1"/>
</dbReference>
<dbReference type="CDD" id="cd07438">
    <property type="entry name" value="PHP_HisPPase_AMP"/>
    <property type="match status" value="1"/>
</dbReference>
<gene>
    <name evidence="2" type="ORF">IAD26_05705</name>
</gene>
<organism evidence="2 3">
    <name type="scientific">Candidatus Limenecus avicola</name>
    <dbReference type="NCBI Taxonomy" id="2840847"/>
    <lineage>
        <taxon>Bacteria</taxon>
        <taxon>Bacillati</taxon>
        <taxon>Bacillota</taxon>
        <taxon>Clostridia</taxon>
        <taxon>Eubacteriales</taxon>
        <taxon>Clostridiaceae</taxon>
        <taxon>Clostridiaceae incertae sedis</taxon>
        <taxon>Candidatus Limenecus</taxon>
    </lineage>
</organism>
<dbReference type="EMBL" id="DVOD01000043">
    <property type="protein sequence ID" value="HIU92614.1"/>
    <property type="molecule type" value="Genomic_DNA"/>
</dbReference>
<dbReference type="GO" id="GO:0035312">
    <property type="term" value="F:5'-3' DNA exonuclease activity"/>
    <property type="evidence" value="ECO:0007669"/>
    <property type="project" value="TreeGrafter"/>
</dbReference>
<dbReference type="InterPro" id="IPR004013">
    <property type="entry name" value="PHP_dom"/>
</dbReference>
<reference evidence="2" key="2">
    <citation type="journal article" date="2021" name="PeerJ">
        <title>Extensive microbial diversity within the chicken gut microbiome revealed by metagenomics and culture.</title>
        <authorList>
            <person name="Gilroy R."/>
            <person name="Ravi A."/>
            <person name="Getino M."/>
            <person name="Pursley I."/>
            <person name="Horton D.L."/>
            <person name="Alikhan N.F."/>
            <person name="Baker D."/>
            <person name="Gharbi K."/>
            <person name="Hall N."/>
            <person name="Watson M."/>
            <person name="Adriaenssens E.M."/>
            <person name="Foster-Nyarko E."/>
            <person name="Jarju S."/>
            <person name="Secka A."/>
            <person name="Antonio M."/>
            <person name="Oren A."/>
            <person name="Chaudhuri R.R."/>
            <person name="La Ragione R."/>
            <person name="Hildebrand F."/>
            <person name="Pallen M.J."/>
        </authorList>
    </citation>
    <scope>NUCLEOTIDE SEQUENCE</scope>
    <source>
        <strain evidence="2">CHK154-7741</strain>
    </source>
</reference>
<dbReference type="InterPro" id="IPR016195">
    <property type="entry name" value="Pol/histidinol_Pase-like"/>
</dbReference>
<dbReference type="PANTHER" id="PTHR42924">
    <property type="entry name" value="EXONUCLEASE"/>
    <property type="match status" value="1"/>
</dbReference>
<evidence type="ECO:0000313" key="2">
    <source>
        <dbReference type="EMBL" id="HIU92614.1"/>
    </source>
</evidence>
<dbReference type="AlphaFoldDB" id="A0A9D1N0L1"/>
<sequence>MDEQNKKITQLLSGFGKADFEKDVDLHMHSCFSDGRLTPEELVADAQKKNYRYIAIADHNTVDAYKKTEILNASKVEIITAIEFDCWYKGVLVHILGYGVDIYNEELLKLCAKNKKETEADIVRLLNHRHPKDVIKAIHLAGGAAVLAHPACYWALSLEHFVKSLKALGLDGIEVFYPYRRHRGIIKFHKASTVKKIGEKYNLIMTGGSDSHGEIESII</sequence>